<sequence length="179" mass="19823">MYQLTHIFLMLAVSGCACAVFYTKSTDNDYPRIGRRTFYTTGSGIHYPRIGRRDAAGSQLLLPGVDFSDMATFEKRGVFTQSAHGSYPRVGRGSEESASGEDYLNERGNKFLARIAGFKDDIEESSRSKGDNSKQEDSSSGNSPLDIMFTAFDVDSDGKLSKEEFSSGLRKYRQQTTVC</sequence>
<gene>
    <name evidence="5" type="ORF">CUNI_LOCUS17197</name>
</gene>
<name>A0A8S3ZQA7_9EUPU</name>
<dbReference type="InterPro" id="IPR018247">
    <property type="entry name" value="EF_Hand_1_Ca_BS"/>
</dbReference>
<evidence type="ECO:0000313" key="5">
    <source>
        <dbReference type="EMBL" id="CAG5131639.1"/>
    </source>
</evidence>
<proteinExistence type="predicted"/>
<reference evidence="5" key="1">
    <citation type="submission" date="2021-04" db="EMBL/GenBank/DDBJ databases">
        <authorList>
            <consortium name="Molecular Ecology Group"/>
        </authorList>
    </citation>
    <scope>NUCLEOTIDE SEQUENCE</scope>
</reference>
<dbReference type="Pfam" id="PF00036">
    <property type="entry name" value="EF-hand_1"/>
    <property type="match status" value="1"/>
</dbReference>
<keyword evidence="3" id="KW-0732">Signal</keyword>
<dbReference type="EMBL" id="CAJHNH020004779">
    <property type="protein sequence ID" value="CAG5131639.1"/>
    <property type="molecule type" value="Genomic_DNA"/>
</dbReference>
<evidence type="ECO:0000313" key="6">
    <source>
        <dbReference type="Proteomes" id="UP000678393"/>
    </source>
</evidence>
<feature type="compositionally biased region" description="Basic and acidic residues" evidence="2">
    <location>
        <begin position="122"/>
        <end position="137"/>
    </location>
</feature>
<dbReference type="AlphaFoldDB" id="A0A8S3ZQA7"/>
<comment type="caution">
    <text evidence="5">The sequence shown here is derived from an EMBL/GenBank/DDBJ whole genome shotgun (WGS) entry which is preliminary data.</text>
</comment>
<evidence type="ECO:0000259" key="4">
    <source>
        <dbReference type="PROSITE" id="PS50222"/>
    </source>
</evidence>
<feature type="chain" id="PRO_5035784469" description="EF-hand domain-containing protein" evidence="3">
    <location>
        <begin position="20"/>
        <end position="179"/>
    </location>
</feature>
<dbReference type="OrthoDB" id="6161972at2759"/>
<keyword evidence="1" id="KW-0106">Calcium</keyword>
<dbReference type="GO" id="GO:0005509">
    <property type="term" value="F:calcium ion binding"/>
    <property type="evidence" value="ECO:0007669"/>
    <property type="project" value="InterPro"/>
</dbReference>
<accession>A0A8S3ZQA7</accession>
<dbReference type="SUPFAM" id="SSF47473">
    <property type="entry name" value="EF-hand"/>
    <property type="match status" value="1"/>
</dbReference>
<evidence type="ECO:0000256" key="2">
    <source>
        <dbReference type="SAM" id="MobiDB-lite"/>
    </source>
</evidence>
<dbReference type="Proteomes" id="UP000678393">
    <property type="component" value="Unassembled WGS sequence"/>
</dbReference>
<feature type="region of interest" description="Disordered" evidence="2">
    <location>
        <begin position="122"/>
        <end position="146"/>
    </location>
</feature>
<feature type="domain" description="EF-hand" evidence="4">
    <location>
        <begin position="140"/>
        <end position="175"/>
    </location>
</feature>
<evidence type="ECO:0000256" key="1">
    <source>
        <dbReference type="ARBA" id="ARBA00022837"/>
    </source>
</evidence>
<organism evidence="5 6">
    <name type="scientific">Candidula unifasciata</name>
    <dbReference type="NCBI Taxonomy" id="100452"/>
    <lineage>
        <taxon>Eukaryota</taxon>
        <taxon>Metazoa</taxon>
        <taxon>Spiralia</taxon>
        <taxon>Lophotrochozoa</taxon>
        <taxon>Mollusca</taxon>
        <taxon>Gastropoda</taxon>
        <taxon>Heterobranchia</taxon>
        <taxon>Euthyneura</taxon>
        <taxon>Panpulmonata</taxon>
        <taxon>Eupulmonata</taxon>
        <taxon>Stylommatophora</taxon>
        <taxon>Helicina</taxon>
        <taxon>Helicoidea</taxon>
        <taxon>Geomitridae</taxon>
        <taxon>Candidula</taxon>
    </lineage>
</organism>
<dbReference type="PROSITE" id="PS50222">
    <property type="entry name" value="EF_HAND_2"/>
    <property type="match status" value="1"/>
</dbReference>
<feature type="signal peptide" evidence="3">
    <location>
        <begin position="1"/>
        <end position="19"/>
    </location>
</feature>
<dbReference type="Gene3D" id="1.10.238.10">
    <property type="entry name" value="EF-hand"/>
    <property type="match status" value="1"/>
</dbReference>
<dbReference type="InterPro" id="IPR002048">
    <property type="entry name" value="EF_hand_dom"/>
</dbReference>
<evidence type="ECO:0000256" key="3">
    <source>
        <dbReference type="SAM" id="SignalP"/>
    </source>
</evidence>
<dbReference type="PROSITE" id="PS00018">
    <property type="entry name" value="EF_HAND_1"/>
    <property type="match status" value="1"/>
</dbReference>
<dbReference type="InterPro" id="IPR011992">
    <property type="entry name" value="EF-hand-dom_pair"/>
</dbReference>
<protein>
    <recommendedName>
        <fullName evidence="4">EF-hand domain-containing protein</fullName>
    </recommendedName>
</protein>
<keyword evidence="6" id="KW-1185">Reference proteome</keyword>